<dbReference type="KEGG" id="cher:DK880_00055"/>
<evidence type="ECO:0000256" key="4">
    <source>
        <dbReference type="ARBA" id="ARBA00022989"/>
    </source>
</evidence>
<name>A0A2Z3L6V7_9BACT</name>
<dbReference type="GO" id="GO:0016020">
    <property type="term" value="C:membrane"/>
    <property type="evidence" value="ECO:0007669"/>
    <property type="project" value="UniProtKB-SubCell"/>
</dbReference>
<keyword evidence="4 6" id="KW-1133">Transmembrane helix</keyword>
<evidence type="ECO:0000256" key="2">
    <source>
        <dbReference type="ARBA" id="ARBA00022448"/>
    </source>
</evidence>
<feature type="transmembrane region" description="Helical" evidence="6">
    <location>
        <begin position="93"/>
        <end position="112"/>
    </location>
</feature>
<proteinExistence type="predicted"/>
<feature type="transmembrane region" description="Helical" evidence="6">
    <location>
        <begin position="402"/>
        <end position="421"/>
    </location>
</feature>
<evidence type="ECO:0000256" key="5">
    <source>
        <dbReference type="ARBA" id="ARBA00023136"/>
    </source>
</evidence>
<dbReference type="InterPro" id="IPR020846">
    <property type="entry name" value="MFS_dom"/>
</dbReference>
<comment type="subcellular location">
    <subcellularLocation>
        <location evidence="1">Membrane</location>
        <topology evidence="1">Multi-pass membrane protein</topology>
    </subcellularLocation>
</comment>
<dbReference type="SUPFAM" id="SSF103473">
    <property type="entry name" value="MFS general substrate transporter"/>
    <property type="match status" value="1"/>
</dbReference>
<feature type="transmembrane region" description="Helical" evidence="6">
    <location>
        <begin position="336"/>
        <end position="360"/>
    </location>
</feature>
<reference evidence="8 9" key="1">
    <citation type="submission" date="2018-05" db="EMBL/GenBank/DDBJ databases">
        <title>Candidatus Cardinium hertigii Genome Assembly.</title>
        <authorList>
            <person name="Showmaker K.C."/>
            <person name="Walden K.O."/>
            <person name="Fields C.J."/>
            <person name="Lambert K.N."/>
            <person name="Hudson M.E."/>
        </authorList>
    </citation>
    <scope>NUCLEOTIDE SEQUENCE [LARGE SCALE GENOMIC DNA]</scope>
    <source>
        <strain evidence="9">cHgTN10</strain>
    </source>
</reference>
<dbReference type="RefSeq" id="WP_109996860.1">
    <property type="nucleotide sequence ID" value="NZ_CP029619.1"/>
</dbReference>
<feature type="transmembrane region" description="Helical" evidence="6">
    <location>
        <begin position="191"/>
        <end position="209"/>
    </location>
</feature>
<dbReference type="EMBL" id="CP029619">
    <property type="protein sequence ID" value="AWN81393.1"/>
    <property type="molecule type" value="Genomic_DNA"/>
</dbReference>
<feature type="transmembrane region" description="Helical" evidence="6">
    <location>
        <begin position="159"/>
        <end position="179"/>
    </location>
</feature>
<feature type="transmembrane region" description="Helical" evidence="6">
    <location>
        <begin position="281"/>
        <end position="300"/>
    </location>
</feature>
<dbReference type="PANTHER" id="PTHR12778:SF10">
    <property type="entry name" value="MAJOR FACILITATOR SUPERFAMILY DOMAIN-CONTAINING PROTEIN 3"/>
    <property type="match status" value="1"/>
</dbReference>
<dbReference type="Pfam" id="PF07690">
    <property type="entry name" value="MFS_1"/>
    <property type="match status" value="1"/>
</dbReference>
<dbReference type="Proteomes" id="UP000245872">
    <property type="component" value="Chromosome"/>
</dbReference>
<keyword evidence="9" id="KW-1185">Reference proteome</keyword>
<evidence type="ECO:0000313" key="9">
    <source>
        <dbReference type="Proteomes" id="UP000245872"/>
    </source>
</evidence>
<evidence type="ECO:0000256" key="1">
    <source>
        <dbReference type="ARBA" id="ARBA00004141"/>
    </source>
</evidence>
<feature type="transmembrane region" description="Helical" evidence="6">
    <location>
        <begin position="118"/>
        <end position="138"/>
    </location>
</feature>
<feature type="transmembrane region" description="Helical" evidence="6">
    <location>
        <begin position="20"/>
        <end position="41"/>
    </location>
</feature>
<feature type="transmembrane region" description="Helical" evidence="6">
    <location>
        <begin position="242"/>
        <end position="261"/>
    </location>
</feature>
<keyword evidence="3 6" id="KW-0812">Transmembrane</keyword>
<evidence type="ECO:0000313" key="8">
    <source>
        <dbReference type="EMBL" id="AWN81393.1"/>
    </source>
</evidence>
<feature type="domain" description="Major facilitator superfamily (MFS) profile" evidence="7">
    <location>
        <begin position="242"/>
        <end position="432"/>
    </location>
</feature>
<dbReference type="OrthoDB" id="924673at2"/>
<dbReference type="InterPro" id="IPR004752">
    <property type="entry name" value="AmpG_permease/AT-1"/>
</dbReference>
<evidence type="ECO:0000256" key="3">
    <source>
        <dbReference type="ARBA" id="ARBA00022692"/>
    </source>
</evidence>
<feature type="transmembrane region" description="Helical" evidence="6">
    <location>
        <begin position="372"/>
        <end position="396"/>
    </location>
</feature>
<dbReference type="Gene3D" id="1.20.1250.20">
    <property type="entry name" value="MFS general substrate transporter like domains"/>
    <property type="match status" value="2"/>
</dbReference>
<evidence type="ECO:0000256" key="6">
    <source>
        <dbReference type="SAM" id="Phobius"/>
    </source>
</evidence>
<feature type="transmembrane region" description="Helical" evidence="6">
    <location>
        <begin position="312"/>
        <end position="330"/>
    </location>
</feature>
<evidence type="ECO:0000259" key="7">
    <source>
        <dbReference type="PROSITE" id="PS50850"/>
    </source>
</evidence>
<gene>
    <name evidence="8" type="primary">ampG</name>
    <name evidence="8" type="ORF">DK880_00055</name>
</gene>
<dbReference type="PROSITE" id="PS50850">
    <property type="entry name" value="MFS"/>
    <property type="match status" value="1"/>
</dbReference>
<dbReference type="AlphaFoldDB" id="A0A2Z3L6V7"/>
<dbReference type="GO" id="GO:0022857">
    <property type="term" value="F:transmembrane transporter activity"/>
    <property type="evidence" value="ECO:0007669"/>
    <property type="project" value="InterPro"/>
</dbReference>
<accession>A0A2Z3L6V7</accession>
<dbReference type="PANTHER" id="PTHR12778">
    <property type="entry name" value="SOLUTE CARRIER FAMILY 33 ACETYL-COA TRANSPORTER -RELATED"/>
    <property type="match status" value="1"/>
</dbReference>
<keyword evidence="5 6" id="KW-0472">Membrane</keyword>
<dbReference type="InterPro" id="IPR036259">
    <property type="entry name" value="MFS_trans_sf"/>
</dbReference>
<organism evidence="8 9">
    <name type="scientific">Candidatus Cardinium hertigii</name>
    <dbReference type="NCBI Taxonomy" id="247481"/>
    <lineage>
        <taxon>Bacteria</taxon>
        <taxon>Pseudomonadati</taxon>
        <taxon>Bacteroidota</taxon>
        <taxon>Cytophagia</taxon>
        <taxon>Cytophagales</taxon>
        <taxon>Amoebophilaceae</taxon>
        <taxon>Candidatus Cardinium</taxon>
    </lineage>
</organism>
<sequence length="432" mass="48103">MKVKLLLLREKVFPKERCYLIAILLNALISGSVFSLIAIAILTNQLAEVGYPIGKMGILAFATCPYSLKILWAPFLDRYTVPFLCAKLGRRRGWAMATQICLLLALLSLNLLDISPHRPFPILPMACIIFTIALFAAIQDTVWETYRIERPNTKEELPLSIASSSIGFRLGMFIGSVLSLDVAAKYGWHQVYQMVFLLAHLGPITILCIREPTSKISNTLQDKRNYFHIIYKSILLLKEKQPYLLGALFFLLLYKSNDILPMTVRVYLSNDLSFRNTDVSLSTKIGTLAALAGSTLSGMLIPKTGIYRGIRIAAIVQLLSPFMLMLLALIGHDILLFIGATAVQFFVSGLAVTAFTTYSASLCTSKWKTTQYTIIASINSILRILLQTVAGLAASYLTWTQFFLGVMLLGIIAIVIFPMIFRKNTSGDQDYK</sequence>
<protein>
    <submittedName>
        <fullName evidence="8">Protein AmpG</fullName>
    </submittedName>
</protein>
<feature type="transmembrane region" description="Helical" evidence="6">
    <location>
        <begin position="53"/>
        <end position="72"/>
    </location>
</feature>
<keyword evidence="2" id="KW-0813">Transport</keyword>
<dbReference type="InterPro" id="IPR011701">
    <property type="entry name" value="MFS"/>
</dbReference>